<dbReference type="PANTHER" id="PTHR43047">
    <property type="entry name" value="TWO-COMPONENT HISTIDINE PROTEIN KINASE"/>
    <property type="match status" value="1"/>
</dbReference>
<dbReference type="Pfam" id="PF00512">
    <property type="entry name" value="HisKA"/>
    <property type="match status" value="1"/>
</dbReference>
<dbReference type="PANTHER" id="PTHR43047:SF64">
    <property type="entry name" value="HISTIDINE KINASE CONTAINING CHEY-HOMOLOGOUS RECEIVER DOMAIN AND PAS DOMAIN-RELATED"/>
    <property type="match status" value="1"/>
</dbReference>
<feature type="coiled-coil region" evidence="8">
    <location>
        <begin position="711"/>
        <end position="745"/>
    </location>
</feature>
<dbReference type="PROSITE" id="PS50109">
    <property type="entry name" value="HIS_KIN"/>
    <property type="match status" value="1"/>
</dbReference>
<dbReference type="CDD" id="cd00130">
    <property type="entry name" value="PAS"/>
    <property type="match status" value="4"/>
</dbReference>
<dbReference type="InterPro" id="IPR013767">
    <property type="entry name" value="PAS_fold"/>
</dbReference>
<accession>A0A523VYR2</accession>
<dbReference type="FunFam" id="3.30.565.10:FF:000010">
    <property type="entry name" value="Sensor histidine kinase RcsC"/>
    <property type="match status" value="1"/>
</dbReference>
<dbReference type="InterPro" id="IPR035965">
    <property type="entry name" value="PAS-like_dom_sf"/>
</dbReference>
<feature type="domain" description="PAS" evidence="11">
    <location>
        <begin position="301"/>
        <end position="372"/>
    </location>
</feature>
<dbReference type="InterPro" id="IPR003661">
    <property type="entry name" value="HisK_dim/P_dom"/>
</dbReference>
<dbReference type="Gene3D" id="1.10.287.130">
    <property type="match status" value="1"/>
</dbReference>
<dbReference type="Pfam" id="PF00989">
    <property type="entry name" value="PAS"/>
    <property type="match status" value="2"/>
</dbReference>
<dbReference type="CDD" id="cd16922">
    <property type="entry name" value="HATPase_EvgS-ArcB-TorS-like"/>
    <property type="match status" value="1"/>
</dbReference>
<dbReference type="Gene3D" id="3.30.565.10">
    <property type="entry name" value="Histidine kinase-like ATPase, C-terminal domain"/>
    <property type="match status" value="1"/>
</dbReference>
<dbReference type="SMART" id="SM00388">
    <property type="entry name" value="HisKA"/>
    <property type="match status" value="1"/>
</dbReference>
<dbReference type="InterPro" id="IPR004358">
    <property type="entry name" value="Sig_transdc_His_kin-like_C"/>
</dbReference>
<dbReference type="AlphaFoldDB" id="A0A523VYR2"/>
<dbReference type="Pfam" id="PF02518">
    <property type="entry name" value="HATPase_c"/>
    <property type="match status" value="1"/>
</dbReference>
<dbReference type="InterPro" id="IPR001789">
    <property type="entry name" value="Sig_transdc_resp-reg_receiver"/>
</dbReference>
<dbReference type="PRINTS" id="PR00344">
    <property type="entry name" value="BCTRLSENSOR"/>
</dbReference>
<dbReference type="FunFam" id="1.10.287.130:FF:000001">
    <property type="entry name" value="Two-component sensor histidine kinase"/>
    <property type="match status" value="1"/>
</dbReference>
<feature type="domain" description="PAC" evidence="12">
    <location>
        <begin position="375"/>
        <end position="427"/>
    </location>
</feature>
<dbReference type="Gene3D" id="3.30.450.20">
    <property type="entry name" value="PAS domain"/>
    <property type="match status" value="4"/>
</dbReference>
<evidence type="ECO:0000256" key="2">
    <source>
        <dbReference type="ARBA" id="ARBA00012438"/>
    </source>
</evidence>
<dbReference type="Gene3D" id="3.40.50.2300">
    <property type="match status" value="1"/>
</dbReference>
<evidence type="ECO:0000313" key="14">
    <source>
        <dbReference type="Proteomes" id="UP000319130"/>
    </source>
</evidence>
<dbReference type="GO" id="GO:0006355">
    <property type="term" value="P:regulation of DNA-templated transcription"/>
    <property type="evidence" value="ECO:0007669"/>
    <property type="project" value="InterPro"/>
</dbReference>
<proteinExistence type="predicted"/>
<dbReference type="EC" id="2.7.13.3" evidence="2"/>
<dbReference type="SUPFAM" id="SSF55785">
    <property type="entry name" value="PYP-like sensor domain (PAS domain)"/>
    <property type="match status" value="4"/>
</dbReference>
<keyword evidence="4" id="KW-0808">Transferase</keyword>
<keyword evidence="6" id="KW-0902">Two-component regulatory system</keyword>
<comment type="caution">
    <text evidence="13">The sequence shown here is derived from an EMBL/GenBank/DDBJ whole genome shotgun (WGS) entry which is preliminary data.</text>
</comment>
<dbReference type="InterPro" id="IPR005467">
    <property type="entry name" value="His_kinase_dom"/>
</dbReference>
<dbReference type="Proteomes" id="UP000319130">
    <property type="component" value="Unassembled WGS sequence"/>
</dbReference>
<dbReference type="PROSITE" id="PS50113">
    <property type="entry name" value="PAC"/>
    <property type="match status" value="4"/>
</dbReference>
<keyword evidence="8" id="KW-0175">Coiled coil</keyword>
<feature type="domain" description="PAC" evidence="12">
    <location>
        <begin position="116"/>
        <end position="168"/>
    </location>
</feature>
<evidence type="ECO:0000259" key="12">
    <source>
        <dbReference type="PROSITE" id="PS50113"/>
    </source>
</evidence>
<dbReference type="SUPFAM" id="SSF52172">
    <property type="entry name" value="CheY-like"/>
    <property type="match status" value="1"/>
</dbReference>
<evidence type="ECO:0000313" key="13">
    <source>
        <dbReference type="EMBL" id="TET59904.1"/>
    </source>
</evidence>
<feature type="domain" description="Response regulatory" evidence="10">
    <location>
        <begin position="994"/>
        <end position="1106"/>
    </location>
</feature>
<dbReference type="PROSITE" id="PS50112">
    <property type="entry name" value="PAS"/>
    <property type="match status" value="4"/>
</dbReference>
<feature type="domain" description="PAS" evidence="11">
    <location>
        <begin position="42"/>
        <end position="113"/>
    </location>
</feature>
<feature type="domain" description="PAS" evidence="11">
    <location>
        <begin position="428"/>
        <end position="493"/>
    </location>
</feature>
<dbReference type="Pfam" id="PF13426">
    <property type="entry name" value="PAS_9"/>
    <property type="match status" value="2"/>
</dbReference>
<name>A0A523VYR2_UNCAE</name>
<evidence type="ECO:0000259" key="9">
    <source>
        <dbReference type="PROSITE" id="PS50109"/>
    </source>
</evidence>
<evidence type="ECO:0000256" key="7">
    <source>
        <dbReference type="PROSITE-ProRule" id="PRU00169"/>
    </source>
</evidence>
<feature type="coiled-coil region" evidence="8">
    <location>
        <begin position="1"/>
        <end position="45"/>
    </location>
</feature>
<evidence type="ECO:0000259" key="10">
    <source>
        <dbReference type="PROSITE" id="PS50110"/>
    </source>
</evidence>
<dbReference type="SUPFAM" id="SSF55874">
    <property type="entry name" value="ATPase domain of HSP90 chaperone/DNA topoisomerase II/histidine kinase"/>
    <property type="match status" value="1"/>
</dbReference>
<dbReference type="SMART" id="SM00448">
    <property type="entry name" value="REC"/>
    <property type="match status" value="1"/>
</dbReference>
<dbReference type="SUPFAM" id="SSF47384">
    <property type="entry name" value="Homodimeric domain of signal transducing histidine kinase"/>
    <property type="match status" value="1"/>
</dbReference>
<evidence type="ECO:0000256" key="4">
    <source>
        <dbReference type="ARBA" id="ARBA00022679"/>
    </source>
</evidence>
<organism evidence="13 14">
    <name type="scientific">Aerophobetes bacterium</name>
    <dbReference type="NCBI Taxonomy" id="2030807"/>
    <lineage>
        <taxon>Bacteria</taxon>
        <taxon>Candidatus Aerophobota</taxon>
    </lineage>
</organism>
<dbReference type="SMART" id="SM00091">
    <property type="entry name" value="PAS"/>
    <property type="match status" value="4"/>
</dbReference>
<keyword evidence="3 7" id="KW-0597">Phosphoprotein</keyword>
<dbReference type="InterPro" id="IPR003594">
    <property type="entry name" value="HATPase_dom"/>
</dbReference>
<evidence type="ECO:0000256" key="1">
    <source>
        <dbReference type="ARBA" id="ARBA00000085"/>
    </source>
</evidence>
<dbReference type="InterPro" id="IPR000700">
    <property type="entry name" value="PAS-assoc_C"/>
</dbReference>
<evidence type="ECO:0000256" key="5">
    <source>
        <dbReference type="ARBA" id="ARBA00022777"/>
    </source>
</evidence>
<dbReference type="NCBIfam" id="TIGR00229">
    <property type="entry name" value="sensory_box"/>
    <property type="match status" value="4"/>
</dbReference>
<comment type="catalytic activity">
    <reaction evidence="1">
        <text>ATP + protein L-histidine = ADP + protein N-phospho-L-histidine.</text>
        <dbReference type="EC" id="2.7.13.3"/>
    </reaction>
</comment>
<feature type="domain" description="PAS" evidence="11">
    <location>
        <begin position="596"/>
        <end position="667"/>
    </location>
</feature>
<protein>
    <recommendedName>
        <fullName evidence="2">histidine kinase</fullName>
        <ecNumber evidence="2">2.7.13.3</ecNumber>
    </recommendedName>
</protein>
<dbReference type="InterPro" id="IPR036890">
    <property type="entry name" value="HATPase_C_sf"/>
</dbReference>
<feature type="domain" description="PAC" evidence="12">
    <location>
        <begin position="508"/>
        <end position="560"/>
    </location>
</feature>
<evidence type="ECO:0000259" key="11">
    <source>
        <dbReference type="PROSITE" id="PS50112"/>
    </source>
</evidence>
<dbReference type="InterPro" id="IPR000014">
    <property type="entry name" value="PAS"/>
</dbReference>
<dbReference type="CDD" id="cd17546">
    <property type="entry name" value="REC_hyHK_CKI1_RcsC-like"/>
    <property type="match status" value="1"/>
</dbReference>
<sequence length="1115" mass="127095">MRDEQKTKIELIGQLKALRQRVAQLEASEAEQKKIQERLRESKKGIEDILNFYPDIIVVTNLSGKIVECNRAAPHLLGLSTTGELVGKSAFDLISSEDREKVRAEMRKILSRGYVEGAEYTLLWPDGSKFPVEVSGTLIRDFLGNPTSFILVMKDLARQKKTEQILRKSTHELGERVKELNCLYGIAQLTDRHDGLEELLEGALELIPSAWQYPGITCVRITLEDQIFKTSNFRETVWKQSSDIVVQDKKVGTVEVFYLEEKPKSHEGPFLKEERSLLDAIAERLARTVELKGTERTLKKSRERLQSVLASSPDAITVSDLKGNIIECNQATLDQHGFSSKDEIIGKNALDFITPRDHKRALENMKKTIKEDFIKDVEYAFLNKDGSEFPAELSASIIRDSAGRPTSFVAITKDITERRRAEKTLQDSERRYRLLAKNVIDVIWPTDINLNLTYISPSVTHLMGYSLEEVMALRLEEILAPDSFLSVMKVFEEEWSVESKKGRGRRRPTLELEVNRKDGSTVWTETKVTYLRDADGKTLGISGVTRDITLRKKMEKRLVEYTKKLAGRNKQLRVETGRARRAEEASKRTQEKLRESQQRYRALFEGAAEGILVADIETKQFKYANPAICQMLGYNEEEFKRMDVRNIHPKEDLDHVISEFEAQARGEKTLSSSVPCLRKDGTTIYADINGAKVSINGREYNLGLFKDITQRRQTEKKMEEYAEELAAKNEELKVETEKAKEADRLKSEFLASVSHEIRTPLSTIKGAAYLLNKSSLSEEQRRFCSMIRDSGEHLLRIINDILDLARIEAGQARLEEKELSLKELVEKTVFGFELRAKRKGLELNTIYPSDLPLEIRADEGKLSQVLTNLVDNALKFTQQGKVEVKLEKLADLNIRLQVKDTGIGISEQKLSHIFEKFYQVDGTSRRKYEGTGLGLTIVRELAKLMAGKIEARSRLGKGSTFSFTFPYSAAKQRMVQAKDQAKPKTKQQLKKKINILIAEDDDSGYYIMESLLDDYTTSRAVDGREVLEKIREKDYDLVLMDIQMPEMDGLETTRKIREKDSTLPIIALTAKAMKGDRERCLEAGCSDYLPKPIELEELIAKVSQYLPKKARQKEK</sequence>
<gene>
    <name evidence="13" type="ORF">E3J48_07290</name>
</gene>
<dbReference type="InterPro" id="IPR036097">
    <property type="entry name" value="HisK_dim/P_sf"/>
</dbReference>
<feature type="modified residue" description="4-aspartylphosphate" evidence="7">
    <location>
        <position position="1041"/>
    </location>
</feature>
<feature type="domain" description="PAC" evidence="12">
    <location>
        <begin position="670"/>
        <end position="720"/>
    </location>
</feature>
<dbReference type="SMART" id="SM00387">
    <property type="entry name" value="HATPase_c"/>
    <property type="match status" value="1"/>
</dbReference>
<dbReference type="InterPro" id="IPR001610">
    <property type="entry name" value="PAC"/>
</dbReference>
<dbReference type="CDD" id="cd00082">
    <property type="entry name" value="HisKA"/>
    <property type="match status" value="1"/>
</dbReference>
<dbReference type="GO" id="GO:0000155">
    <property type="term" value="F:phosphorelay sensor kinase activity"/>
    <property type="evidence" value="ECO:0007669"/>
    <property type="project" value="InterPro"/>
</dbReference>
<evidence type="ECO:0000256" key="6">
    <source>
        <dbReference type="ARBA" id="ARBA00023012"/>
    </source>
</evidence>
<keyword evidence="5" id="KW-0418">Kinase</keyword>
<feature type="domain" description="Histidine kinase" evidence="9">
    <location>
        <begin position="752"/>
        <end position="969"/>
    </location>
</feature>
<dbReference type="SMART" id="SM00086">
    <property type="entry name" value="PAC"/>
    <property type="match status" value="4"/>
</dbReference>
<evidence type="ECO:0000256" key="8">
    <source>
        <dbReference type="SAM" id="Coils"/>
    </source>
</evidence>
<dbReference type="EMBL" id="SOIZ01000330">
    <property type="protein sequence ID" value="TET59904.1"/>
    <property type="molecule type" value="Genomic_DNA"/>
</dbReference>
<dbReference type="InterPro" id="IPR011006">
    <property type="entry name" value="CheY-like_superfamily"/>
</dbReference>
<reference evidence="13 14" key="1">
    <citation type="submission" date="2019-03" db="EMBL/GenBank/DDBJ databases">
        <title>Metabolic potential of uncultured bacteria and archaea associated with petroleum seepage in deep-sea sediments.</title>
        <authorList>
            <person name="Dong X."/>
            <person name="Hubert C."/>
        </authorList>
    </citation>
    <scope>NUCLEOTIDE SEQUENCE [LARGE SCALE GENOMIC DNA]</scope>
    <source>
        <strain evidence="13">E29_bin52</strain>
    </source>
</reference>
<evidence type="ECO:0000256" key="3">
    <source>
        <dbReference type="ARBA" id="ARBA00022553"/>
    </source>
</evidence>
<dbReference type="PROSITE" id="PS50110">
    <property type="entry name" value="RESPONSE_REGULATORY"/>
    <property type="match status" value="1"/>
</dbReference>
<dbReference type="Pfam" id="PF00072">
    <property type="entry name" value="Response_reg"/>
    <property type="match status" value="1"/>
</dbReference>